<keyword evidence="3" id="KW-1185">Reference proteome</keyword>
<dbReference type="Proteomes" id="UP000283383">
    <property type="component" value="Unassembled WGS sequence"/>
</dbReference>
<evidence type="ECO:0000313" key="2">
    <source>
        <dbReference type="EMBL" id="RKF53552.1"/>
    </source>
</evidence>
<organism evidence="2 3">
    <name type="scientific">Golovinomyces cichoracearum</name>
    <dbReference type="NCBI Taxonomy" id="62708"/>
    <lineage>
        <taxon>Eukaryota</taxon>
        <taxon>Fungi</taxon>
        <taxon>Dikarya</taxon>
        <taxon>Ascomycota</taxon>
        <taxon>Pezizomycotina</taxon>
        <taxon>Leotiomycetes</taxon>
        <taxon>Erysiphales</taxon>
        <taxon>Erysiphaceae</taxon>
        <taxon>Golovinomyces</taxon>
    </lineage>
</organism>
<dbReference type="PANTHER" id="PTHR31569:SF4">
    <property type="entry name" value="SWIM-TYPE DOMAIN-CONTAINING PROTEIN"/>
    <property type="match status" value="1"/>
</dbReference>
<name>A0A420H7Z2_9PEZI</name>
<proteinExistence type="predicted"/>
<comment type="caution">
    <text evidence="2">The sequence shown here is derived from an EMBL/GenBank/DDBJ whole genome shotgun (WGS) entry which is preliminary data.</text>
</comment>
<dbReference type="STRING" id="62708.A0A420H7Z2"/>
<dbReference type="InterPro" id="IPR018289">
    <property type="entry name" value="MULE_transposase_dom"/>
</dbReference>
<dbReference type="AlphaFoldDB" id="A0A420H7Z2"/>
<protein>
    <submittedName>
        <fullName evidence="2">PKS-NRPS hybrid synthetase</fullName>
    </submittedName>
</protein>
<dbReference type="EMBL" id="MCBQ01021770">
    <property type="protein sequence ID" value="RKF53552.1"/>
    <property type="molecule type" value="Genomic_DNA"/>
</dbReference>
<accession>A0A420H7Z2</accession>
<feature type="domain" description="MULE transposase" evidence="1">
    <location>
        <begin position="282"/>
        <end position="376"/>
    </location>
</feature>
<evidence type="ECO:0000259" key="1">
    <source>
        <dbReference type="Pfam" id="PF10551"/>
    </source>
</evidence>
<gene>
    <name evidence="2" type="ORF">GcM3_217035</name>
</gene>
<dbReference type="Pfam" id="PF10551">
    <property type="entry name" value="MULE"/>
    <property type="match status" value="1"/>
</dbReference>
<evidence type="ECO:0000313" key="3">
    <source>
        <dbReference type="Proteomes" id="UP000283383"/>
    </source>
</evidence>
<reference evidence="2 3" key="1">
    <citation type="journal article" date="2018" name="BMC Genomics">
        <title>Comparative genome analyses reveal sequence features reflecting distinct modes of host-adaptation between dicot and monocot powdery mildew.</title>
        <authorList>
            <person name="Wu Y."/>
            <person name="Ma X."/>
            <person name="Pan Z."/>
            <person name="Kale S.D."/>
            <person name="Song Y."/>
            <person name="King H."/>
            <person name="Zhang Q."/>
            <person name="Presley C."/>
            <person name="Deng X."/>
            <person name="Wei C.I."/>
            <person name="Xiao S."/>
        </authorList>
    </citation>
    <scope>NUCLEOTIDE SEQUENCE [LARGE SCALE GENOMIC DNA]</scope>
    <source>
        <strain evidence="2">UMSG3</strain>
    </source>
</reference>
<sequence>VIQNGDSFEEPSLDPFETEFYQSFPHDNESNVNLLNSYDKAFHYDGEVTITNPPVRMYRYLEEVETALHEFSRDQGFEITRGGGRRKNKFGVVNRVRLICAKGARRNIEKSTACRPSNRPGRCSKLTDCPWAIMIHTDNIQDSNGSEAQWSFRFGKSTEHNHGGVRASGLAIHCRQARGEEVSQFIKRTVMAGVEPKRARILTYQQFSDRAENLILTRDLHNEAARFRHEKCNLRTPVEVAMSILDDNYFWDYEINNDNSAITMLFFAHYSMIRIFRDNPQVIILDATYGAQKYGLNLFTIIVITRVGITILVAHCFMEREAENNFTWALEVLRDLYFKYEIEFPRVIFHDRDRACINALNAIFTTASTMLCRWHMDTDVRVWLSVAFGEEQDGLYKSQLNAEGRMKFSSCEKILNATTEEYKEIWANFARYLKKEWLPHKKLCVRAWKNSIRNYGMDTTSPGESAHAGLKGWLRNGKANIVTFLQKMGPFYHNHRHRYDAKLTQLKNLAPTQFIRGVDHLFYSKLVRILPIKSLILLREQKEKRERELVANQRAACTGVYCRTMGLLCSHKLNRYLSTGTEHLTVTKEDFDPWRIIPNPSRVRVAPDHEATPPANMPVSVAQITGRYGQPPPPINNARRRLTVPFGIAHCRCKSGCYTWSCPCRKAGNIYRIYCHINKTFCENIKATDIDDNNDVLLLERNTSGMCYNGSVSIPRSISPENSDLERPSKRLRFS</sequence>
<dbReference type="PANTHER" id="PTHR31569">
    <property type="entry name" value="SWIM-TYPE DOMAIN-CONTAINING PROTEIN"/>
    <property type="match status" value="1"/>
</dbReference>
<dbReference type="InterPro" id="IPR052579">
    <property type="entry name" value="Zinc_finger_SWIM"/>
</dbReference>
<feature type="non-terminal residue" evidence="2">
    <location>
        <position position="1"/>
    </location>
</feature>